<evidence type="ECO:0000313" key="20">
    <source>
        <dbReference type="EMBL" id="TDL26437.1"/>
    </source>
</evidence>
<dbReference type="InterPro" id="IPR027417">
    <property type="entry name" value="P-loop_NTPase"/>
</dbReference>
<dbReference type="InterPro" id="IPR031950">
    <property type="entry name" value="EFTUD2_N"/>
</dbReference>
<dbReference type="Gene3D" id="3.30.70.240">
    <property type="match status" value="1"/>
</dbReference>
<dbReference type="FunFam" id="3.30.70.870:FF:000002">
    <property type="entry name" value="Translation elongation factor 2"/>
    <property type="match status" value="1"/>
</dbReference>
<evidence type="ECO:0000256" key="12">
    <source>
        <dbReference type="ARBA" id="ARBA00023187"/>
    </source>
</evidence>
<keyword evidence="4" id="KW-0507">mRNA processing</keyword>
<keyword evidence="7" id="KW-0256">Endoplasmic reticulum</keyword>
<dbReference type="FunFam" id="3.90.1430.10:FF:000001">
    <property type="entry name" value="116 kDa U5 small nuclear ribonucleoprotein component"/>
    <property type="match status" value="1"/>
</dbReference>
<keyword evidence="6" id="KW-0547">Nucleotide-binding</keyword>
<dbReference type="SMART" id="SM00889">
    <property type="entry name" value="EFG_IV"/>
    <property type="match status" value="1"/>
</dbReference>
<dbReference type="InterPro" id="IPR000795">
    <property type="entry name" value="T_Tr_GTP-bd_dom"/>
</dbReference>
<dbReference type="Proteomes" id="UP000294933">
    <property type="component" value="Unassembled WGS sequence"/>
</dbReference>
<dbReference type="PANTHER" id="PTHR42908:SF6">
    <property type="entry name" value="116 KDA U5 SMALL NUCLEAR RIBONUCLEOPROTEIN COMPONENT"/>
    <property type="match status" value="1"/>
</dbReference>
<dbReference type="FunFam" id="2.60.120.200:FF:000011">
    <property type="entry name" value="Probable calnexin"/>
    <property type="match status" value="1"/>
</dbReference>
<protein>
    <recommendedName>
        <fullName evidence="14">Calnexin</fullName>
    </recommendedName>
</protein>
<dbReference type="PANTHER" id="PTHR42908">
    <property type="entry name" value="TRANSLATION ELONGATION FACTOR-RELATED"/>
    <property type="match status" value="1"/>
</dbReference>
<comment type="function">
    <text evidence="15">Component of the U5 snRNP complex required for pre-mRNA splicing. Binds GTP.</text>
</comment>
<dbReference type="SUPFAM" id="SSF63887">
    <property type="entry name" value="P-domain of calnexin/calreticulin"/>
    <property type="match status" value="1"/>
</dbReference>
<reference evidence="20 21" key="1">
    <citation type="submission" date="2018-06" db="EMBL/GenBank/DDBJ databases">
        <title>A transcriptomic atlas of mushroom development highlights an independent origin of complex multicellularity.</title>
        <authorList>
            <consortium name="DOE Joint Genome Institute"/>
            <person name="Krizsan K."/>
            <person name="Almasi E."/>
            <person name="Merenyi Z."/>
            <person name="Sahu N."/>
            <person name="Viragh M."/>
            <person name="Koszo T."/>
            <person name="Mondo S."/>
            <person name="Kiss B."/>
            <person name="Balint B."/>
            <person name="Kues U."/>
            <person name="Barry K."/>
            <person name="Hegedus J.C."/>
            <person name="Henrissat B."/>
            <person name="Johnson J."/>
            <person name="Lipzen A."/>
            <person name="Ohm R."/>
            <person name="Nagy I."/>
            <person name="Pangilinan J."/>
            <person name="Yan J."/>
            <person name="Xiong Y."/>
            <person name="Grigoriev I.V."/>
            <person name="Hibbett D.S."/>
            <person name="Nagy L.G."/>
        </authorList>
    </citation>
    <scope>NUCLEOTIDE SEQUENCE [LARGE SCALE GENOMIC DNA]</scope>
    <source>
        <strain evidence="20 21">SZMC22713</strain>
    </source>
</reference>
<keyword evidence="11" id="KW-0143">Chaperone</keyword>
<dbReference type="SUPFAM" id="SSF49899">
    <property type="entry name" value="Concanavalin A-like lectins/glucanases"/>
    <property type="match status" value="1"/>
</dbReference>
<dbReference type="InterPro" id="IPR000640">
    <property type="entry name" value="EFG_V-like"/>
</dbReference>
<evidence type="ECO:0000256" key="10">
    <source>
        <dbReference type="ARBA" id="ARBA00023136"/>
    </source>
</evidence>
<dbReference type="SUPFAM" id="SSF52540">
    <property type="entry name" value="P-loop containing nucleoside triphosphate hydrolases"/>
    <property type="match status" value="1"/>
</dbReference>
<feature type="compositionally biased region" description="Basic and acidic residues" evidence="17">
    <location>
        <begin position="1518"/>
        <end position="1532"/>
    </location>
</feature>
<dbReference type="STRING" id="50990.A0A4Y7QFL1"/>
<keyword evidence="8 18" id="KW-1133">Transmembrane helix</keyword>
<evidence type="ECO:0000256" key="13">
    <source>
        <dbReference type="ARBA" id="ARBA00023242"/>
    </source>
</evidence>
<keyword evidence="10 18" id="KW-0472">Membrane</keyword>
<dbReference type="InterPro" id="IPR020568">
    <property type="entry name" value="Ribosomal_Su5_D2-typ_SF"/>
</dbReference>
<dbReference type="FunFam" id="2.40.30.10:FF:000029">
    <property type="entry name" value="116 kDa U5 small nuclear ribonucleoprotein component"/>
    <property type="match status" value="1"/>
</dbReference>
<dbReference type="EMBL" id="ML170161">
    <property type="protein sequence ID" value="TDL26437.1"/>
    <property type="molecule type" value="Genomic_DNA"/>
</dbReference>
<sequence length="1559" mass="174156">MASFEDYDEFGNYIGGDLESDEDEDMQQDTFGSAQAQQQQAPAPLEGFDDEQPAGSDSMALMEVDEVPRNAVILHEDKQYYPSAQDVYGADVETLVQEEDAQPLSEPIIAPIKVRKWAVEEKDMPETRYDKGFLLNMLSFPDMIRNVAVVGHLHHGKTALMDMLAFETHKLVWDADKPLRYTDTHILSRERDISIKSSPMSLVLSTTAGKSHLVHLIDTPGHVNFVDEVASAIRLADGVVLVVDVLEGVMVNTEAIIRHALQENVKITLVVNKIDRLILELRIKPADAFYKIKHTIEEVNTFISSINPDPELRLSPERGNVAFASTDMGWCFTLTSFAQMYADTYGKFDVKSFADRLWGDIYFDADSRKFTRKQADPESNRTFVHFILEPLYKLYVQVLSEETDDLRETLERLGIKLKAVMFKMDVRPLLKAILDQFFGPSTGLVDMIVEHIPSPVEGAKAKVENTYTGPLTSDLASSMRSCDAEGPTMVHITKLYHTTDAQSFRAFGRVMSGVVRKGMEIKVLGEGYSPEDEEDMMKAVVDDVWISESRYFLPAEEVPAGNLVLLGGVDTSITKSATLASTDIDEDLFIFRPVKHMTQSVLKIAVEPIAPSELPKMLSGLRSVNKSYPLLSTKVEESGEHVIIGTGELYLDCVMHDLRRLFSEIEIKVSDPVTRFCETVLETSALKCYADTPNKKNKITMIAEPLERGVAEDIETGRVTMRMSAKERGKFFEEKYQWDLLASRSIWAFGPDENGANILLDDTLPSQIDKKLLGSVKEHIKQGFQWGAREGPLCDEPLRNVKFRILDTSLAQEPIFRGGGQIVPTARRVCYSSFLMATPRLMEPIYYVEVQAPADCISAVYTVLARRRGHVTQDIPKAGSPLYTVKALIPVIDANGFETDLRTATQGQAFCLQVFDHWSIVPGKLFRPAFVTFQLIEWSGDPTDTSIKLRPLEPASGQALARDLVLKTRRRKGLGDQISVSKYLDDEFVYRVVDWYYVAMIVWRIDVEGRRRPSVLATDEPSSSSEAPLPSFTPTTIKAPFIEQFTDDWSERWTASEATKKTPVGGETFSYVGKWEVELPTKFYIAGDKGLVAKNKAAHHAISAPFSKPVDFKSKPLVVQYEVKYQEGGNCGGGYVKLLEDGFQTSGKDFSDKTPWVVMFGPDLTCPGTKLHFIFRHKNPKSGEYEEKHLKVPPTPAIGKLTKLYTLIVNPDNTYNVRVDGESVNNGTLLEDFNPPVNPEKEIDDPEDSKPEDWVDEKKIADPEAKKPEDWDEEAPYEIEDAEATKPEGWLDDEPETIPDPDAEKPDEWDDEEDGDWIAPTVRNPKCESAPGCGEWKRPMKANPAYKGKWYAPLVDNPAYKGEWAPRKIANPNYFEDKTPVRSLNKIGGIGIELWTMTEDILFDNIYVGHSEADAQAFAKETFEVKHPAEEAAEKAEQIVEEEEEAEKKSFKEDPVAFIRQKAFSFIDLLKVDPVLAFKSQPETGAALVGAVFTLFGMLGALIGVVGGQQKPITKSTKKTDAATPDDKKKTTDTAPVAAAGGEKKEENGGVKKRTAAAK</sequence>
<dbReference type="GO" id="GO:0005789">
    <property type="term" value="C:endoplasmic reticulum membrane"/>
    <property type="evidence" value="ECO:0007669"/>
    <property type="project" value="UniProtKB-SubCell"/>
</dbReference>
<keyword evidence="12" id="KW-0508">mRNA splicing</keyword>
<dbReference type="Gene3D" id="2.40.30.10">
    <property type="entry name" value="Translation factors"/>
    <property type="match status" value="1"/>
</dbReference>
<evidence type="ECO:0000256" key="15">
    <source>
        <dbReference type="ARBA" id="ARBA00055641"/>
    </source>
</evidence>
<dbReference type="FunFam" id="2.10.250.10:FF:000001">
    <property type="entry name" value="Calnexin homolog"/>
    <property type="match status" value="1"/>
</dbReference>
<dbReference type="InterPro" id="IPR018124">
    <property type="entry name" value="Calret/calnex_CS"/>
</dbReference>
<dbReference type="GO" id="GO:0030623">
    <property type="term" value="F:U5 snRNA binding"/>
    <property type="evidence" value="ECO:0007669"/>
    <property type="project" value="TreeGrafter"/>
</dbReference>
<dbReference type="InterPro" id="IPR001580">
    <property type="entry name" value="Calret/calnex"/>
</dbReference>
<dbReference type="InterPro" id="IPR005225">
    <property type="entry name" value="Small_GTP-bd"/>
</dbReference>
<dbReference type="InterPro" id="IPR014721">
    <property type="entry name" value="Ribsml_uS5_D2-typ_fold_subgr"/>
</dbReference>
<feature type="compositionally biased region" description="Low complexity" evidence="17">
    <location>
        <begin position="34"/>
        <end position="44"/>
    </location>
</feature>
<keyword evidence="13" id="KW-0539">Nucleus</keyword>
<dbReference type="SUPFAM" id="SSF54211">
    <property type="entry name" value="Ribosomal protein S5 domain 2-like"/>
    <property type="match status" value="1"/>
</dbReference>
<feature type="coiled-coil region" evidence="16">
    <location>
        <begin position="1426"/>
        <end position="1453"/>
    </location>
</feature>
<dbReference type="GO" id="GO:0005509">
    <property type="term" value="F:calcium ion binding"/>
    <property type="evidence" value="ECO:0007669"/>
    <property type="project" value="InterPro"/>
</dbReference>
<evidence type="ECO:0000256" key="9">
    <source>
        <dbReference type="ARBA" id="ARBA00023134"/>
    </source>
</evidence>
<dbReference type="GO" id="GO:0006457">
    <property type="term" value="P:protein folding"/>
    <property type="evidence" value="ECO:0007669"/>
    <property type="project" value="InterPro"/>
</dbReference>
<dbReference type="Gene3D" id="3.30.230.10">
    <property type="match status" value="1"/>
</dbReference>
<dbReference type="FunFam" id="3.30.230.10:FF:000009">
    <property type="entry name" value="116 kDa U5 small nuclear ribonucleoprotein component"/>
    <property type="match status" value="1"/>
</dbReference>
<evidence type="ECO:0000259" key="19">
    <source>
        <dbReference type="PROSITE" id="PS51722"/>
    </source>
</evidence>
<dbReference type="SMART" id="SM00838">
    <property type="entry name" value="EFG_C"/>
    <property type="match status" value="1"/>
</dbReference>
<dbReference type="GO" id="GO:0051082">
    <property type="term" value="F:unfolded protein binding"/>
    <property type="evidence" value="ECO:0007669"/>
    <property type="project" value="InterPro"/>
</dbReference>
<organism evidence="20 21">
    <name type="scientific">Rickenella mellea</name>
    <dbReference type="NCBI Taxonomy" id="50990"/>
    <lineage>
        <taxon>Eukaryota</taxon>
        <taxon>Fungi</taxon>
        <taxon>Dikarya</taxon>
        <taxon>Basidiomycota</taxon>
        <taxon>Agaricomycotina</taxon>
        <taxon>Agaricomycetes</taxon>
        <taxon>Hymenochaetales</taxon>
        <taxon>Rickenellaceae</taxon>
        <taxon>Rickenella</taxon>
    </lineage>
</organism>
<evidence type="ECO:0000256" key="11">
    <source>
        <dbReference type="ARBA" id="ARBA00023186"/>
    </source>
</evidence>
<evidence type="ECO:0000256" key="5">
    <source>
        <dbReference type="ARBA" id="ARBA00022692"/>
    </source>
</evidence>
<dbReference type="Pfam" id="PF00009">
    <property type="entry name" value="GTP_EFTU"/>
    <property type="match status" value="1"/>
</dbReference>
<dbReference type="GO" id="GO:0071007">
    <property type="term" value="C:U2-type catalytic step 2 spliceosome"/>
    <property type="evidence" value="ECO:0007669"/>
    <property type="project" value="TreeGrafter"/>
</dbReference>
<dbReference type="InterPro" id="IPR005517">
    <property type="entry name" value="Transl_elong_EFG/EF2_IV"/>
</dbReference>
<dbReference type="Gene3D" id="2.10.250.10">
    <property type="entry name" value="Calreticulin/calnexin, P domain"/>
    <property type="match status" value="1"/>
</dbReference>
<dbReference type="CDD" id="cd04098">
    <property type="entry name" value="eEF2_C_snRNP"/>
    <property type="match status" value="1"/>
</dbReference>
<comment type="similarity">
    <text evidence="3">Belongs to the calreticulin family.</text>
</comment>
<dbReference type="OrthoDB" id="364892at2759"/>
<dbReference type="Pfam" id="PF16004">
    <property type="entry name" value="EFTUD2"/>
    <property type="match status" value="1"/>
</dbReference>
<dbReference type="CDD" id="cd04167">
    <property type="entry name" value="Snu114p"/>
    <property type="match status" value="1"/>
</dbReference>
<evidence type="ECO:0000256" key="14">
    <source>
        <dbReference type="ARBA" id="ARBA00040224"/>
    </source>
</evidence>
<feature type="compositionally biased region" description="Acidic residues" evidence="17">
    <location>
        <begin position="1270"/>
        <end position="1282"/>
    </location>
</feature>
<feature type="transmembrane region" description="Helical" evidence="18">
    <location>
        <begin position="1486"/>
        <end position="1508"/>
    </location>
</feature>
<evidence type="ECO:0000256" key="7">
    <source>
        <dbReference type="ARBA" id="ARBA00022824"/>
    </source>
</evidence>
<dbReference type="CDD" id="cd04090">
    <property type="entry name" value="EF2_II_snRNP"/>
    <property type="match status" value="1"/>
</dbReference>
<feature type="compositionally biased region" description="Basic and acidic residues" evidence="17">
    <location>
        <begin position="1248"/>
        <end position="1269"/>
    </location>
</feature>
<dbReference type="CDD" id="cd16264">
    <property type="entry name" value="snRNP_III"/>
    <property type="match status" value="1"/>
</dbReference>
<dbReference type="Pfam" id="PF00262">
    <property type="entry name" value="Calreticulin"/>
    <property type="match status" value="1"/>
</dbReference>
<accession>A0A4Y7QFL1</accession>
<evidence type="ECO:0000256" key="2">
    <source>
        <dbReference type="ARBA" id="ARBA00004389"/>
    </source>
</evidence>
<feature type="region of interest" description="Disordered" evidence="17">
    <location>
        <begin position="1513"/>
        <end position="1559"/>
    </location>
</feature>
<dbReference type="NCBIfam" id="TIGR00231">
    <property type="entry name" value="small_GTP"/>
    <property type="match status" value="1"/>
</dbReference>
<dbReference type="PROSITE" id="PS51722">
    <property type="entry name" value="G_TR_2"/>
    <property type="match status" value="1"/>
</dbReference>
<dbReference type="GO" id="GO:0046540">
    <property type="term" value="C:U4/U6 x U5 tri-snRNP complex"/>
    <property type="evidence" value="ECO:0007669"/>
    <property type="project" value="TreeGrafter"/>
</dbReference>
<feature type="region of interest" description="Disordered" evidence="17">
    <location>
        <begin position="1225"/>
        <end position="1331"/>
    </location>
</feature>
<dbReference type="Gene3D" id="3.90.1430.10">
    <property type="entry name" value="Yeast translation eEF2 (G' domain)"/>
    <property type="match status" value="1"/>
</dbReference>
<gene>
    <name evidence="20" type="ORF">BD410DRAFT_825634</name>
</gene>
<dbReference type="GO" id="GO:0000398">
    <property type="term" value="P:mRNA splicing, via spliceosome"/>
    <property type="evidence" value="ECO:0007669"/>
    <property type="project" value="TreeGrafter"/>
</dbReference>
<feature type="domain" description="Tr-type G" evidence="19">
    <location>
        <begin position="142"/>
        <end position="441"/>
    </location>
</feature>
<evidence type="ECO:0000256" key="4">
    <source>
        <dbReference type="ARBA" id="ARBA00022664"/>
    </source>
</evidence>
<dbReference type="GO" id="GO:0005525">
    <property type="term" value="F:GTP binding"/>
    <property type="evidence" value="ECO:0007669"/>
    <property type="project" value="UniProtKB-KW"/>
</dbReference>
<dbReference type="InterPro" id="IPR013320">
    <property type="entry name" value="ConA-like_dom_sf"/>
</dbReference>
<evidence type="ECO:0000256" key="17">
    <source>
        <dbReference type="SAM" id="MobiDB-lite"/>
    </source>
</evidence>
<dbReference type="InterPro" id="IPR035655">
    <property type="entry name" value="U5-116kDa_C"/>
</dbReference>
<dbReference type="InterPro" id="IPR035647">
    <property type="entry name" value="EFG_III/V"/>
</dbReference>
<dbReference type="FunFam" id="3.40.50.300:FF:000646">
    <property type="entry name" value="U5 small nuclear ribonucleoprotein component"/>
    <property type="match status" value="1"/>
</dbReference>
<dbReference type="Gene3D" id="3.40.50.300">
    <property type="entry name" value="P-loop containing nucleotide triphosphate hydrolases"/>
    <property type="match status" value="1"/>
</dbReference>
<dbReference type="SUPFAM" id="SSF50447">
    <property type="entry name" value="Translation proteins"/>
    <property type="match status" value="1"/>
</dbReference>
<keyword evidence="9" id="KW-0342">GTP-binding</keyword>
<evidence type="ECO:0000256" key="16">
    <source>
        <dbReference type="SAM" id="Coils"/>
    </source>
</evidence>
<dbReference type="InterPro" id="IPR009000">
    <property type="entry name" value="Transl_B-barrel_sf"/>
</dbReference>
<keyword evidence="16" id="KW-0175">Coiled coil</keyword>
<name>A0A4Y7QFL1_9AGAM</name>
<dbReference type="PRINTS" id="PR00626">
    <property type="entry name" value="CALRETICULIN"/>
</dbReference>
<feature type="region of interest" description="Disordered" evidence="17">
    <location>
        <begin position="1"/>
        <end position="55"/>
    </location>
</feature>
<dbReference type="CDD" id="cd01683">
    <property type="entry name" value="EF2_IV_snRNP"/>
    <property type="match status" value="1"/>
</dbReference>
<dbReference type="Pfam" id="PF00679">
    <property type="entry name" value="EFG_C"/>
    <property type="match status" value="1"/>
</dbReference>
<dbReference type="GO" id="GO:0005829">
    <property type="term" value="C:cytosol"/>
    <property type="evidence" value="ECO:0007669"/>
    <property type="project" value="TreeGrafter"/>
</dbReference>
<dbReference type="Gene3D" id="2.60.120.200">
    <property type="match status" value="1"/>
</dbReference>
<proteinExistence type="inferred from homology"/>
<dbReference type="GO" id="GO:0003924">
    <property type="term" value="F:GTPase activity"/>
    <property type="evidence" value="ECO:0007669"/>
    <property type="project" value="InterPro"/>
</dbReference>
<dbReference type="SUPFAM" id="SSF54980">
    <property type="entry name" value="EF-G C-terminal domain-like"/>
    <property type="match status" value="2"/>
</dbReference>
<dbReference type="VEuPathDB" id="FungiDB:BD410DRAFT_825634"/>
<evidence type="ECO:0000256" key="8">
    <source>
        <dbReference type="ARBA" id="ARBA00022989"/>
    </source>
</evidence>
<feature type="compositionally biased region" description="Acidic residues" evidence="17">
    <location>
        <begin position="1290"/>
        <end position="1316"/>
    </location>
</feature>
<dbReference type="Pfam" id="PF03764">
    <property type="entry name" value="EFG_IV"/>
    <property type="match status" value="1"/>
</dbReference>
<dbReference type="InterPro" id="IPR044121">
    <property type="entry name" value="Snu114_GTP-bd"/>
</dbReference>
<keyword evidence="5 18" id="KW-0812">Transmembrane</keyword>
<dbReference type="GO" id="GO:0005682">
    <property type="term" value="C:U5 snRNP"/>
    <property type="evidence" value="ECO:0007669"/>
    <property type="project" value="UniProtKB-ARBA"/>
</dbReference>
<evidence type="ECO:0000313" key="21">
    <source>
        <dbReference type="Proteomes" id="UP000294933"/>
    </source>
</evidence>
<dbReference type="GO" id="GO:0000974">
    <property type="term" value="C:Prp19 complex"/>
    <property type="evidence" value="ECO:0007669"/>
    <property type="project" value="UniProtKB-ARBA"/>
</dbReference>
<dbReference type="Gene3D" id="3.30.70.870">
    <property type="entry name" value="Elongation Factor G (Translational Gtpase), domain 3"/>
    <property type="match status" value="1"/>
</dbReference>
<evidence type="ECO:0000256" key="6">
    <source>
        <dbReference type="ARBA" id="ARBA00022741"/>
    </source>
</evidence>
<evidence type="ECO:0000256" key="1">
    <source>
        <dbReference type="ARBA" id="ARBA00004123"/>
    </source>
</evidence>
<keyword evidence="21" id="KW-1185">Reference proteome</keyword>
<dbReference type="PROSITE" id="PS00803">
    <property type="entry name" value="CALRETICULIN_1"/>
    <property type="match status" value="1"/>
</dbReference>
<dbReference type="InterPro" id="IPR009033">
    <property type="entry name" value="Calreticulin/calnexin_P_dom_sf"/>
</dbReference>
<evidence type="ECO:0000256" key="18">
    <source>
        <dbReference type="SAM" id="Phobius"/>
    </source>
</evidence>
<comment type="subcellular location">
    <subcellularLocation>
        <location evidence="2">Endoplasmic reticulum membrane</location>
        <topology evidence="2">Single-pass membrane protein</topology>
    </subcellularLocation>
    <subcellularLocation>
        <location evidence="1">Nucleus</location>
    </subcellularLocation>
</comment>
<evidence type="ECO:0000256" key="3">
    <source>
        <dbReference type="ARBA" id="ARBA00010983"/>
    </source>
</evidence>
<feature type="compositionally biased region" description="Acidic residues" evidence="17">
    <location>
        <begin position="18"/>
        <end position="27"/>
    </location>
</feature>